<dbReference type="PATRIC" id="fig|1244869.3.peg.4342"/>
<evidence type="ECO:0000259" key="2">
    <source>
        <dbReference type="PROSITE" id="PS50914"/>
    </source>
</evidence>
<dbReference type="eggNOG" id="COG2823">
    <property type="taxonomic scope" value="Bacteria"/>
</dbReference>
<dbReference type="PANTHER" id="PTHR34606">
    <property type="entry name" value="BON DOMAIN-CONTAINING PROTEIN"/>
    <property type="match status" value="1"/>
</dbReference>
<dbReference type="InterPro" id="IPR007055">
    <property type="entry name" value="BON_dom"/>
</dbReference>
<protein>
    <submittedName>
        <fullName evidence="3">Periplasmic or secreted lipoprotein</fullName>
    </submittedName>
</protein>
<evidence type="ECO:0000256" key="1">
    <source>
        <dbReference type="SAM" id="SignalP"/>
    </source>
</evidence>
<feature type="signal peptide" evidence="1">
    <location>
        <begin position="1"/>
        <end position="21"/>
    </location>
</feature>
<dbReference type="PANTHER" id="PTHR34606:SF15">
    <property type="entry name" value="BON DOMAIN-CONTAINING PROTEIN"/>
    <property type="match status" value="1"/>
</dbReference>
<proteinExistence type="predicted"/>
<dbReference type="EMBL" id="AONQ01000113">
    <property type="protein sequence ID" value="EME67713.1"/>
    <property type="molecule type" value="Genomic_DNA"/>
</dbReference>
<dbReference type="InterPro" id="IPR051686">
    <property type="entry name" value="Lipoprotein_DolP"/>
</dbReference>
<dbReference type="RefSeq" id="WP_008622060.1">
    <property type="nucleotide sequence ID" value="NZ_AONQ01000113.1"/>
</dbReference>
<sequence length="198" mass="21502">MKRPVKIILSLGLLAVTAACTANQEAPTLSAPPRTTELSFDAQGRVVRPRGERNWDDAVGQRAVALLNQADREAFKGVSVRAWDGGVLLTGAVAKPEQRRRADQVVRSVEGVAQVHDELVLAENPGLTLYVPDGNLEQRIYKALLGNDDINGAYVVRVVNGVAYLQGTTRTKADLDKAAAFVRTFDGVKWVVDRVSVR</sequence>
<reference evidence="3 4" key="1">
    <citation type="journal article" date="2014" name="Genome Announc.">
        <title>Draft Genome Sequence of Magnetospirillum sp. Strain SO-1, a Freshwater Magnetotactic Bacterium Isolated from the Ol'khovka River, Russia.</title>
        <authorList>
            <person name="Grouzdev D.S."/>
            <person name="Dziuba M.V."/>
            <person name="Sukhacheva M.S."/>
            <person name="Mardanov A.V."/>
            <person name="Beletskiy A.V."/>
            <person name="Kuznetsov B.B."/>
            <person name="Skryabin K.G."/>
        </authorList>
    </citation>
    <scope>NUCLEOTIDE SEQUENCE [LARGE SCALE GENOMIC DNA]</scope>
    <source>
        <strain evidence="3 4">SO-1</strain>
    </source>
</reference>
<name>M3A4D5_9PROT</name>
<dbReference type="PROSITE" id="PS50914">
    <property type="entry name" value="BON"/>
    <property type="match status" value="2"/>
</dbReference>
<organism evidence="3 4">
    <name type="scientific">Paramagnetospirillum caucaseum</name>
    <dbReference type="NCBI Taxonomy" id="1244869"/>
    <lineage>
        <taxon>Bacteria</taxon>
        <taxon>Pseudomonadati</taxon>
        <taxon>Pseudomonadota</taxon>
        <taxon>Alphaproteobacteria</taxon>
        <taxon>Rhodospirillales</taxon>
        <taxon>Magnetospirillaceae</taxon>
        <taxon>Paramagnetospirillum</taxon>
    </lineage>
</organism>
<dbReference type="AlphaFoldDB" id="M3A4D5"/>
<dbReference type="STRING" id="1244869.H261_22108"/>
<keyword evidence="1" id="KW-0732">Signal</keyword>
<keyword evidence="4" id="KW-1185">Reference proteome</keyword>
<gene>
    <name evidence="3" type="ORF">H261_22108</name>
</gene>
<evidence type="ECO:0000313" key="3">
    <source>
        <dbReference type="EMBL" id="EME67713.1"/>
    </source>
</evidence>
<dbReference type="Gene3D" id="3.30.1340.30">
    <property type="match status" value="1"/>
</dbReference>
<dbReference type="Pfam" id="PF04972">
    <property type="entry name" value="BON"/>
    <property type="match status" value="2"/>
</dbReference>
<evidence type="ECO:0000313" key="4">
    <source>
        <dbReference type="Proteomes" id="UP000011744"/>
    </source>
</evidence>
<comment type="caution">
    <text evidence="3">The sequence shown here is derived from an EMBL/GenBank/DDBJ whole genome shotgun (WGS) entry which is preliminary data.</text>
</comment>
<feature type="chain" id="PRO_5004030997" evidence="1">
    <location>
        <begin position="22"/>
        <end position="198"/>
    </location>
</feature>
<dbReference type="OrthoDB" id="7349765at2"/>
<feature type="domain" description="BON" evidence="2">
    <location>
        <begin position="55"/>
        <end position="123"/>
    </location>
</feature>
<dbReference type="PROSITE" id="PS51257">
    <property type="entry name" value="PROKAR_LIPOPROTEIN"/>
    <property type="match status" value="1"/>
</dbReference>
<feature type="domain" description="BON" evidence="2">
    <location>
        <begin position="132"/>
        <end position="198"/>
    </location>
</feature>
<accession>M3A4D5</accession>
<dbReference type="Proteomes" id="UP000011744">
    <property type="component" value="Unassembled WGS sequence"/>
</dbReference>
<keyword evidence="3" id="KW-0449">Lipoprotein</keyword>